<name>A0A372ITU5_9BACT</name>
<gene>
    <name evidence="2" type="ORF">D0Y96_01855</name>
</gene>
<evidence type="ECO:0000313" key="2">
    <source>
        <dbReference type="EMBL" id="RFU18336.1"/>
    </source>
</evidence>
<feature type="region of interest" description="Disordered" evidence="1">
    <location>
        <begin position="32"/>
        <end position="53"/>
    </location>
</feature>
<comment type="caution">
    <text evidence="2">The sequence shown here is derived from an EMBL/GenBank/DDBJ whole genome shotgun (WGS) entry which is preliminary data.</text>
</comment>
<accession>A0A372ITU5</accession>
<dbReference type="OrthoDB" id="122783at2"/>
<reference evidence="2 3" key="1">
    <citation type="submission" date="2018-08" db="EMBL/GenBank/DDBJ databases">
        <title>Acidipila sp. 4G-K13, an acidobacterium isolated from forest soil.</title>
        <authorList>
            <person name="Gao Z.-H."/>
            <person name="Qiu L.-H."/>
        </authorList>
    </citation>
    <scope>NUCLEOTIDE SEQUENCE [LARGE SCALE GENOMIC DNA]</scope>
    <source>
        <strain evidence="2 3">4G-K13</strain>
    </source>
</reference>
<proteinExistence type="predicted"/>
<sequence>MEVSRILAELDREIERLKEARALLAGTSGTRNATKASLNGAGGKRTMSPAGRRKIAEAMKKRWAERRRAAAAAGKSSK</sequence>
<keyword evidence="3" id="KW-1185">Reference proteome</keyword>
<dbReference type="Proteomes" id="UP000264702">
    <property type="component" value="Unassembled WGS sequence"/>
</dbReference>
<protein>
    <submittedName>
        <fullName evidence="2">Uncharacterized protein</fullName>
    </submittedName>
</protein>
<organism evidence="2 3">
    <name type="scientific">Paracidobacterium acidisoli</name>
    <dbReference type="NCBI Taxonomy" id="2303751"/>
    <lineage>
        <taxon>Bacteria</taxon>
        <taxon>Pseudomonadati</taxon>
        <taxon>Acidobacteriota</taxon>
        <taxon>Terriglobia</taxon>
        <taxon>Terriglobales</taxon>
        <taxon>Acidobacteriaceae</taxon>
        <taxon>Paracidobacterium</taxon>
    </lineage>
</organism>
<evidence type="ECO:0000313" key="3">
    <source>
        <dbReference type="Proteomes" id="UP000264702"/>
    </source>
</evidence>
<dbReference type="EMBL" id="QVQT01000001">
    <property type="protein sequence ID" value="RFU18336.1"/>
    <property type="molecule type" value="Genomic_DNA"/>
</dbReference>
<dbReference type="AlphaFoldDB" id="A0A372ITU5"/>
<dbReference type="RefSeq" id="WP_117297630.1">
    <property type="nucleotide sequence ID" value="NZ_QVQT02000001.1"/>
</dbReference>
<evidence type="ECO:0000256" key="1">
    <source>
        <dbReference type="SAM" id="MobiDB-lite"/>
    </source>
</evidence>